<feature type="domain" description="Mycothiol-dependent maleylpyruvate isomerase metal-binding" evidence="1">
    <location>
        <begin position="17"/>
        <end position="156"/>
    </location>
</feature>
<dbReference type="InterPro" id="IPR017517">
    <property type="entry name" value="Maleyloyr_isom"/>
</dbReference>
<name>A0A6P2CJC4_9NOCA</name>
<sequence length="219" mass="22945">MAVHPTLHSAFDPFCSAAATLVATVERLPHDGWDVPGLGEWSMRSLVGHAGRSLSTVVTYCGTPASRVDIESAADYYAAIADRAQSPDTVRRGVTAGRALGADPVARLREHHRHACETLQRLDDDWIVATPVGGMRVSEYLRTRTFELAVHTLDIATAADVEAALPTPVADSALALAGEIAVRAGEARTVLFALTGRSGLPEGFGVLGHARAGEVASGG</sequence>
<accession>A0A6P2CJC4</accession>
<dbReference type="InterPro" id="IPR024344">
    <property type="entry name" value="MDMPI_metal-binding"/>
</dbReference>
<evidence type="ECO:0000313" key="2">
    <source>
        <dbReference type="EMBL" id="TXG91068.1"/>
    </source>
</evidence>
<dbReference type="Pfam" id="PF11716">
    <property type="entry name" value="MDMPI_N"/>
    <property type="match status" value="1"/>
</dbReference>
<dbReference type="InterPro" id="IPR034660">
    <property type="entry name" value="DinB/YfiT-like"/>
</dbReference>
<dbReference type="Proteomes" id="UP000471120">
    <property type="component" value="Unassembled WGS sequence"/>
</dbReference>
<dbReference type="EMBL" id="QRCM01000001">
    <property type="protein sequence ID" value="TXG91068.1"/>
    <property type="molecule type" value="Genomic_DNA"/>
</dbReference>
<gene>
    <name evidence="2" type="ORF">DW322_13615</name>
</gene>
<keyword evidence="2" id="KW-0413">Isomerase</keyword>
<organism evidence="2 3">
    <name type="scientific">Rhodococcus rhodnii</name>
    <dbReference type="NCBI Taxonomy" id="38312"/>
    <lineage>
        <taxon>Bacteria</taxon>
        <taxon>Bacillati</taxon>
        <taxon>Actinomycetota</taxon>
        <taxon>Actinomycetes</taxon>
        <taxon>Mycobacteriales</taxon>
        <taxon>Nocardiaceae</taxon>
        <taxon>Rhodococcus</taxon>
    </lineage>
</organism>
<dbReference type="NCBIfam" id="TIGR03083">
    <property type="entry name" value="maleylpyruvate isomerase family mycothiol-dependent enzyme"/>
    <property type="match status" value="1"/>
</dbReference>
<evidence type="ECO:0000259" key="1">
    <source>
        <dbReference type="Pfam" id="PF11716"/>
    </source>
</evidence>
<dbReference type="RefSeq" id="WP_010838863.1">
    <property type="nucleotide sequence ID" value="NZ_QRCM01000001.1"/>
</dbReference>
<dbReference type="SUPFAM" id="SSF109854">
    <property type="entry name" value="DinB/YfiT-like putative metalloenzymes"/>
    <property type="match status" value="1"/>
</dbReference>
<dbReference type="GO" id="GO:0046872">
    <property type="term" value="F:metal ion binding"/>
    <property type="evidence" value="ECO:0007669"/>
    <property type="project" value="InterPro"/>
</dbReference>
<dbReference type="GO" id="GO:0016853">
    <property type="term" value="F:isomerase activity"/>
    <property type="evidence" value="ECO:0007669"/>
    <property type="project" value="UniProtKB-KW"/>
</dbReference>
<protein>
    <submittedName>
        <fullName evidence="2">Maleylpyruvate isomerase family mycothiol-dependent enzyme</fullName>
    </submittedName>
</protein>
<keyword evidence="2" id="KW-0670">Pyruvate</keyword>
<proteinExistence type="predicted"/>
<dbReference type="Gene3D" id="1.20.120.450">
    <property type="entry name" value="dinb family like domain"/>
    <property type="match status" value="1"/>
</dbReference>
<reference evidence="2 3" key="1">
    <citation type="submission" date="2018-07" db="EMBL/GenBank/DDBJ databases">
        <title>Genome sequence of Rhodococcus rhodnii ATCC 35071 from Rhodnius prolixus.</title>
        <authorList>
            <person name="Patel V."/>
            <person name="Vogel K.J."/>
        </authorList>
    </citation>
    <scope>NUCLEOTIDE SEQUENCE [LARGE SCALE GENOMIC DNA]</scope>
    <source>
        <strain evidence="2 3">ATCC 35071</strain>
    </source>
</reference>
<dbReference type="AlphaFoldDB" id="A0A6P2CJC4"/>
<comment type="caution">
    <text evidence="2">The sequence shown here is derived from an EMBL/GenBank/DDBJ whole genome shotgun (WGS) entry which is preliminary data.</text>
</comment>
<evidence type="ECO:0000313" key="3">
    <source>
        <dbReference type="Proteomes" id="UP000471120"/>
    </source>
</evidence>